<evidence type="ECO:0000313" key="2">
    <source>
        <dbReference type="EMBL" id="QRJ64606.1"/>
    </source>
</evidence>
<dbReference type="Pfam" id="PF16986">
    <property type="entry name" value="CzcE"/>
    <property type="match status" value="1"/>
</dbReference>
<dbReference type="AlphaFoldDB" id="A0A974SQF2"/>
<dbReference type="RefSeq" id="WP_203388149.1">
    <property type="nucleotide sequence ID" value="NZ_CP064781.1"/>
</dbReference>
<organism evidence="2 3">
    <name type="scientific">Azospira restricta</name>
    <dbReference type="NCBI Taxonomy" id="404405"/>
    <lineage>
        <taxon>Bacteria</taxon>
        <taxon>Pseudomonadati</taxon>
        <taxon>Pseudomonadota</taxon>
        <taxon>Betaproteobacteria</taxon>
        <taxon>Rhodocyclales</taxon>
        <taxon>Rhodocyclaceae</taxon>
        <taxon>Azospira</taxon>
    </lineage>
</organism>
<dbReference type="Gene3D" id="2.60.40.2280">
    <property type="entry name" value="Heavy-metal resistance protein CzcE"/>
    <property type="match status" value="1"/>
</dbReference>
<feature type="signal peptide" evidence="1">
    <location>
        <begin position="1"/>
        <end position="23"/>
    </location>
</feature>
<name>A0A974SQF2_9RHOO</name>
<dbReference type="InterPro" id="IPR031560">
    <property type="entry name" value="CzcE"/>
</dbReference>
<evidence type="ECO:0000313" key="3">
    <source>
        <dbReference type="Proteomes" id="UP000663444"/>
    </source>
</evidence>
<reference evidence="2" key="1">
    <citation type="submission" date="2020-11" db="EMBL/GenBank/DDBJ databases">
        <title>Azospira restricta DSM 18626 genome sequence.</title>
        <authorList>
            <person name="Moe W.M."/>
        </authorList>
    </citation>
    <scope>NUCLEOTIDE SEQUENCE</scope>
    <source>
        <strain evidence="2">DSM 18626</strain>
    </source>
</reference>
<evidence type="ECO:0000256" key="1">
    <source>
        <dbReference type="SAM" id="SignalP"/>
    </source>
</evidence>
<gene>
    <name evidence="2" type="ORF">IWH25_04435</name>
</gene>
<dbReference type="Proteomes" id="UP000663444">
    <property type="component" value="Chromosome"/>
</dbReference>
<keyword evidence="3" id="KW-1185">Reference proteome</keyword>
<accession>A0A974SQF2</accession>
<feature type="chain" id="PRO_5038135914" evidence="1">
    <location>
        <begin position="24"/>
        <end position="130"/>
    </location>
</feature>
<protein>
    <submittedName>
        <fullName evidence="2">CzcE family metal-binding protein</fullName>
    </submittedName>
</protein>
<keyword evidence="1" id="KW-0732">Signal</keyword>
<dbReference type="InterPro" id="IPR038674">
    <property type="entry name" value="CzcE_sf"/>
</dbReference>
<dbReference type="EMBL" id="CP064781">
    <property type="protein sequence ID" value="QRJ64606.1"/>
    <property type="molecule type" value="Genomic_DNA"/>
</dbReference>
<sequence>MKSTLTRAIVATALISAASGAFAHEDYSEGGATHWLEHVQASPSQPTERQLAPYGYAATGAPERTVVIDSNSRYLNVVQLETVAIRMGGKTVNWTFDAFPGRSFPLSKIIPGVDDVTVYVEVNPMWLGGR</sequence>
<dbReference type="KEGG" id="ares:IWH25_04435"/>
<proteinExistence type="predicted"/>